<dbReference type="InterPro" id="IPR011054">
    <property type="entry name" value="Rudment_hybrid_motif"/>
</dbReference>
<keyword evidence="22" id="KW-0670">Pyruvate</keyword>
<dbReference type="SUPFAM" id="SSF51230">
    <property type="entry name" value="Single hybrid motif"/>
    <property type="match status" value="1"/>
</dbReference>
<keyword evidence="11" id="KW-0511">Multifunctional enzyme</keyword>
<keyword evidence="6 13" id="KW-0436">Ligase</keyword>
<dbReference type="SUPFAM" id="SSF89000">
    <property type="entry name" value="post-HMGL domain-like"/>
    <property type="match status" value="1"/>
</dbReference>
<comment type="caution">
    <text evidence="22">The sequence shown here is derived from an EMBL/GenBank/DDBJ whole genome shotgun (WGS) entry which is preliminary data.</text>
</comment>
<dbReference type="GO" id="GO:0005737">
    <property type="term" value="C:cytoplasm"/>
    <property type="evidence" value="ECO:0007669"/>
    <property type="project" value="TreeGrafter"/>
</dbReference>
<feature type="domain" description="Biotin carboxylation" evidence="20">
    <location>
        <begin position="2"/>
        <end position="452"/>
    </location>
</feature>
<evidence type="ECO:0000256" key="16">
    <source>
        <dbReference type="PIRSR" id="PIRSR001594-3"/>
    </source>
</evidence>
<keyword evidence="5" id="KW-0312">Gluconeogenesis</keyword>
<evidence type="ECO:0000256" key="15">
    <source>
        <dbReference type="PIRSR" id="PIRSR001594-2"/>
    </source>
</evidence>
<dbReference type="PROSITE" id="PS50975">
    <property type="entry name" value="ATP_GRASP"/>
    <property type="match status" value="1"/>
</dbReference>
<dbReference type="SUPFAM" id="SSF56059">
    <property type="entry name" value="Glutathione synthetase ATP-binding domain-like"/>
    <property type="match status" value="1"/>
</dbReference>
<dbReference type="SUPFAM" id="SSF52440">
    <property type="entry name" value="PreATP-grasp domain"/>
    <property type="match status" value="1"/>
</dbReference>
<feature type="binding site" evidence="15">
    <location>
        <position position="203"/>
    </location>
    <ligand>
        <name>ATP</name>
        <dbReference type="ChEBI" id="CHEBI:30616"/>
    </ligand>
</feature>
<dbReference type="UniPathway" id="UPA00138"/>
<reference evidence="22 23" key="1">
    <citation type="journal article" date="2020" name="G3 (Bethesda)">
        <title>Genetic Underpinnings of Host Manipulation by Ophiocordyceps as Revealed by Comparative Transcriptomics.</title>
        <authorList>
            <person name="Will I."/>
            <person name="Das B."/>
            <person name="Trinh T."/>
            <person name="Brachmann A."/>
            <person name="Ohm R.A."/>
            <person name="de Bekker C."/>
        </authorList>
    </citation>
    <scope>NUCLEOTIDE SEQUENCE [LARGE SCALE GENOMIC DNA]</scope>
    <source>
        <strain evidence="22 23">EC05</strain>
    </source>
</reference>
<dbReference type="GO" id="GO:0046872">
    <property type="term" value="F:metal ion binding"/>
    <property type="evidence" value="ECO:0007669"/>
    <property type="project" value="UniProtKB-KW"/>
</dbReference>
<evidence type="ECO:0000256" key="4">
    <source>
        <dbReference type="ARBA" id="ARBA00013057"/>
    </source>
</evidence>
<dbReference type="PANTHER" id="PTHR43778:SF2">
    <property type="entry name" value="PYRUVATE CARBOXYLASE, MITOCHONDRIAL"/>
    <property type="match status" value="1"/>
</dbReference>
<evidence type="ECO:0000256" key="9">
    <source>
        <dbReference type="ARBA" id="ARBA00022840"/>
    </source>
</evidence>
<evidence type="ECO:0000256" key="11">
    <source>
        <dbReference type="ARBA" id="ARBA00023268"/>
    </source>
</evidence>
<dbReference type="Pfam" id="PF02786">
    <property type="entry name" value="CPSase_L_D2"/>
    <property type="match status" value="1"/>
</dbReference>
<evidence type="ECO:0000313" key="22">
    <source>
        <dbReference type="EMBL" id="KAF4582283.1"/>
    </source>
</evidence>
<dbReference type="PROSITE" id="PS00867">
    <property type="entry name" value="CPSASE_2"/>
    <property type="match status" value="1"/>
</dbReference>
<keyword evidence="9 13" id="KW-0067">ATP-binding</keyword>
<keyword evidence="10 13" id="KW-0092">Biotin</keyword>
<dbReference type="PROSITE" id="PS50968">
    <property type="entry name" value="BIOTINYL_LIPOYL"/>
    <property type="match status" value="1"/>
</dbReference>
<evidence type="ECO:0000313" key="23">
    <source>
        <dbReference type="Proteomes" id="UP000562929"/>
    </source>
</evidence>
<dbReference type="Proteomes" id="UP000562929">
    <property type="component" value="Unassembled WGS sequence"/>
</dbReference>
<evidence type="ECO:0000256" key="2">
    <source>
        <dbReference type="ARBA" id="ARBA00002380"/>
    </source>
</evidence>
<dbReference type="InterPro" id="IPR011761">
    <property type="entry name" value="ATP-grasp"/>
</dbReference>
<evidence type="ECO:0000256" key="3">
    <source>
        <dbReference type="ARBA" id="ARBA00004742"/>
    </source>
</evidence>
<comment type="catalytic activity">
    <reaction evidence="12 13">
        <text>hydrogencarbonate + pyruvate + ATP = oxaloacetate + ADP + phosphate + H(+)</text>
        <dbReference type="Rhea" id="RHEA:20844"/>
        <dbReference type="ChEBI" id="CHEBI:15361"/>
        <dbReference type="ChEBI" id="CHEBI:15378"/>
        <dbReference type="ChEBI" id="CHEBI:16452"/>
        <dbReference type="ChEBI" id="CHEBI:17544"/>
        <dbReference type="ChEBI" id="CHEBI:30616"/>
        <dbReference type="ChEBI" id="CHEBI:43474"/>
        <dbReference type="ChEBI" id="CHEBI:456216"/>
        <dbReference type="EC" id="6.4.1.1"/>
    </reaction>
</comment>
<comment type="function">
    <text evidence="2">Pyruvate carboxylase catalyzes a 2-step reaction, involving the ATP-dependent carboxylation of the covalently attached biotin in the first step and the transfer of the carboxyl group to pyruvate in the second.</text>
</comment>
<dbReference type="InterPro" id="IPR016185">
    <property type="entry name" value="PreATP-grasp_dom_sf"/>
</dbReference>
<dbReference type="SMART" id="SM00878">
    <property type="entry name" value="Biotin_carb_C"/>
    <property type="match status" value="1"/>
</dbReference>
<comment type="pathway">
    <text evidence="3">Carbohydrate biosynthesis; gluconeogenesis.</text>
</comment>
<keyword evidence="7 16" id="KW-0479">Metal-binding</keyword>
<dbReference type="FunFam" id="3.30.1490.20:FF:000018">
    <property type="entry name" value="Biotin carboxylase"/>
    <property type="match status" value="1"/>
</dbReference>
<feature type="domain" description="ATP-grasp" evidence="19">
    <location>
        <begin position="123"/>
        <end position="319"/>
    </location>
</feature>
<feature type="active site" evidence="14">
    <location>
        <position position="294"/>
    </location>
</feature>
<proteinExistence type="predicted"/>
<evidence type="ECO:0000256" key="1">
    <source>
        <dbReference type="ARBA" id="ARBA00001953"/>
    </source>
</evidence>
<evidence type="ECO:0000256" key="6">
    <source>
        <dbReference type="ARBA" id="ARBA00022598"/>
    </source>
</evidence>
<dbReference type="GO" id="GO:0005524">
    <property type="term" value="F:ATP binding"/>
    <property type="evidence" value="ECO:0007669"/>
    <property type="project" value="UniProtKB-UniRule"/>
</dbReference>
<dbReference type="PROSITE" id="PS00188">
    <property type="entry name" value="BIOTIN"/>
    <property type="match status" value="1"/>
</dbReference>
<dbReference type="SUPFAM" id="SSF51569">
    <property type="entry name" value="Aldolase"/>
    <property type="match status" value="1"/>
</dbReference>
<feature type="binding site" description="via carbamate group" evidence="16">
    <location>
        <position position="716"/>
    </location>
    <ligand>
        <name>Mn(2+)</name>
        <dbReference type="ChEBI" id="CHEBI:29035"/>
    </ligand>
</feature>
<keyword evidence="23" id="KW-1185">Reference proteome</keyword>
<dbReference type="EMBL" id="JAACLJ010000008">
    <property type="protein sequence ID" value="KAF4582283.1"/>
    <property type="molecule type" value="Genomic_DNA"/>
</dbReference>
<sequence length="1179" mass="129008">MKQVRLLVANRGEIASRVLASARELDMYTIAIFSAEDRFAGYRQKADESHLVGGPGIGPLEAYLDGARIVEIAKQHQVDLVHPGYGFLAENAGFASQVRQAGMAFVGPPTDILEKMGDKVAARRIAQKLDIPTIPGTDGPLSTLHEAHEFAEKHGFPIVVKASFGGGGRGIKVVYEKQSLEGAIVSARSEAGAAFGNSAVFIERYISRPRHIEVQILSDRYGGHLHMFERDCSVQRKHQKIVEMAPAANLPSHVRRGVLEAAVGLARGLKYENAGTVEFLVEGDRFYFIEMNPRIQVEHTVTEEITGIDIVASQLRIACGATLAELGLVQEAISLRGFAIQCRITTEIPSEEFRPDSGFIMACRLPSGNGVRLDHSDCQLGAQISPFYDSLLAKCICSGTNFASCIKRSVRALQDFRISGVQTNIEFLIRVLEHPEFSAGNCWTTFIDDAPDLIPSQAQTGQGLGLLRFLADGAVNGSRIKGQMGPPALKRDIDIPALLDPKSGKPIDTTKPCLQGWRNVLLREGPREFARQVRAHGPTLMTDTTWRDGQQSLLATRVRTKDLKAIAKHTSHAYREAYSLECWGGATFDVALRFLWEDPWERLRQLRRLVPNVPFQMLLRSTNGVAYSALPDNALFHFVKHAKDTGIDIFRVFDSLNDPQNLKTGIQAVHAAGGMVEGAVLYTSDMLKPGTKYSLEYYMGVIDCLVEYGSHVIAVKSMSGVMKPAAGRALVRAIREKYPSYPIHMHTHDTNGAGTATMLACVEEGADIVDTAIDSLSGSTSQPAAGAVIAGLQNTRFESALSLDQISTIDAYWSQLRLLYAGFDAGGRPADPTVYKHEIPGGQYSNLLYQARENGLGKQWEETLKAYEDANMLLGDIIKATPTSKAVGDLAQFMVDQKLTAAQVQKRATTLDFPKSVVEYLTGLMGQPFDGFPEPFRTSVLRGRWTTKQRPGLNLQPVDFDQIRLDISTQFPQRAVTNDDVSSYIMYPEVYMDFRKVQMEFGNLTTLATHHFLLPPNIGDEVRLEEDGGRETIAEMIAMRPTDPKTGNRQVLFRLNGEFCFVAVRDDEATPKQQLQKANPNVRGEVGAPMGGRVVRVAANEGTVVKPGQNLLTVSAMKMEVDVTSPAAGSVQAILAQVGDTVEKGDLLVWIEGSAVTCNAAKMNDSALNDEGGNDAKKD</sequence>
<dbReference type="FunFam" id="3.20.20.70:FF:000033">
    <property type="entry name" value="Pyruvate carboxylase"/>
    <property type="match status" value="1"/>
</dbReference>
<dbReference type="EC" id="6.4.1.1" evidence="4 13"/>
<dbReference type="InterPro" id="IPR000089">
    <property type="entry name" value="Biotin_lipoyl"/>
</dbReference>
<dbReference type="AlphaFoldDB" id="A0A8H4VB65"/>
<evidence type="ECO:0000256" key="5">
    <source>
        <dbReference type="ARBA" id="ARBA00022432"/>
    </source>
</evidence>
<dbReference type="PROSITE" id="PS50979">
    <property type="entry name" value="BC"/>
    <property type="match status" value="1"/>
</dbReference>
<evidence type="ECO:0000256" key="13">
    <source>
        <dbReference type="PIRNR" id="PIRNR001594"/>
    </source>
</evidence>
<dbReference type="InterPro" id="IPR001882">
    <property type="entry name" value="Biotin_BS"/>
</dbReference>
<dbReference type="InterPro" id="IPR011764">
    <property type="entry name" value="Biotin_carboxylation_dom"/>
</dbReference>
<dbReference type="SUPFAM" id="SSF51246">
    <property type="entry name" value="Rudiment single hybrid motif"/>
    <property type="match status" value="1"/>
</dbReference>
<dbReference type="InterPro" id="IPR003379">
    <property type="entry name" value="Carboxylase_cons_dom"/>
</dbReference>
<evidence type="ECO:0000256" key="8">
    <source>
        <dbReference type="ARBA" id="ARBA00022741"/>
    </source>
</evidence>
<comment type="cofactor">
    <cofactor evidence="1 13">
        <name>biotin</name>
        <dbReference type="ChEBI" id="CHEBI:57586"/>
    </cofactor>
</comment>
<keyword evidence="8 13" id="KW-0547">Nucleotide-binding</keyword>
<evidence type="ECO:0000259" key="21">
    <source>
        <dbReference type="PROSITE" id="PS50991"/>
    </source>
</evidence>
<evidence type="ECO:0000259" key="18">
    <source>
        <dbReference type="PROSITE" id="PS50968"/>
    </source>
</evidence>
<dbReference type="Pfam" id="PF00289">
    <property type="entry name" value="Biotin_carb_N"/>
    <property type="match status" value="1"/>
</dbReference>
<dbReference type="Pfam" id="PF00364">
    <property type="entry name" value="Biotin_lipoyl"/>
    <property type="match status" value="1"/>
</dbReference>
<feature type="modified residue" description="N6-carboxylysine" evidence="17">
    <location>
        <position position="716"/>
    </location>
</feature>
<dbReference type="CDD" id="cd07937">
    <property type="entry name" value="DRE_TIM_PC_TC_5S"/>
    <property type="match status" value="1"/>
</dbReference>
<dbReference type="PROSITE" id="PS00866">
    <property type="entry name" value="CPSASE_1"/>
    <property type="match status" value="1"/>
</dbReference>
<name>A0A8H4VB65_9HYPO</name>
<dbReference type="InterPro" id="IPR055268">
    <property type="entry name" value="PCB-like"/>
</dbReference>
<feature type="binding site" evidence="15">
    <location>
        <position position="620"/>
    </location>
    <ligand>
        <name>substrate</name>
    </ligand>
</feature>
<dbReference type="InterPro" id="IPR005481">
    <property type="entry name" value="BC-like_N"/>
</dbReference>
<feature type="domain" description="Lipoyl-binding" evidence="18">
    <location>
        <begin position="1083"/>
        <end position="1152"/>
    </location>
</feature>
<dbReference type="NCBIfam" id="NF009554">
    <property type="entry name" value="PRK12999.1"/>
    <property type="match status" value="1"/>
</dbReference>
<dbReference type="Pfam" id="PF00682">
    <property type="entry name" value="HMGL-like"/>
    <property type="match status" value="1"/>
</dbReference>
<dbReference type="PANTHER" id="PTHR43778">
    <property type="entry name" value="PYRUVATE CARBOXYLASE"/>
    <property type="match status" value="1"/>
</dbReference>
<dbReference type="InterPro" id="IPR000891">
    <property type="entry name" value="PYR_CT"/>
</dbReference>
<evidence type="ECO:0000256" key="12">
    <source>
        <dbReference type="ARBA" id="ARBA00049382"/>
    </source>
</evidence>
<dbReference type="Pfam" id="PF02785">
    <property type="entry name" value="Biotin_carb_C"/>
    <property type="match status" value="1"/>
</dbReference>
<dbReference type="InterPro" id="IPR011053">
    <property type="entry name" value="Single_hybrid_motif"/>
</dbReference>
<feature type="binding site" evidence="16">
    <location>
        <position position="548"/>
    </location>
    <ligand>
        <name>Mn(2+)</name>
        <dbReference type="ChEBI" id="CHEBI:29035"/>
    </ligand>
</feature>
<dbReference type="GO" id="GO:0004736">
    <property type="term" value="F:pyruvate carboxylase activity"/>
    <property type="evidence" value="ECO:0007669"/>
    <property type="project" value="UniProtKB-EC"/>
</dbReference>
<feature type="modified residue" description="N6-biotinyllysine" evidence="17">
    <location>
        <position position="1118"/>
    </location>
</feature>
<dbReference type="InterPro" id="IPR005482">
    <property type="entry name" value="Biotin_COase_C"/>
</dbReference>
<accession>A0A8H4VB65</accession>
<evidence type="ECO:0000256" key="14">
    <source>
        <dbReference type="PIRSR" id="PIRSR001594-1"/>
    </source>
</evidence>
<feature type="binding site" evidence="15">
    <location>
        <position position="119"/>
    </location>
    <ligand>
        <name>ATP</name>
        <dbReference type="ChEBI" id="CHEBI:30616"/>
    </ligand>
</feature>
<dbReference type="InterPro" id="IPR005479">
    <property type="entry name" value="CPAse_ATP-bd"/>
</dbReference>
<dbReference type="Gene3D" id="3.30.470.20">
    <property type="entry name" value="ATP-grasp fold, B domain"/>
    <property type="match status" value="1"/>
</dbReference>
<evidence type="ECO:0000259" key="20">
    <source>
        <dbReference type="PROSITE" id="PS50979"/>
    </source>
</evidence>
<dbReference type="NCBIfam" id="TIGR01235">
    <property type="entry name" value="pyruv_carbox"/>
    <property type="match status" value="1"/>
</dbReference>
<dbReference type="FunFam" id="2.40.50.100:FF:000003">
    <property type="entry name" value="Acetyl-CoA carboxylase biotin carboxyl carrier protein"/>
    <property type="match status" value="1"/>
</dbReference>
<dbReference type="InterPro" id="IPR005930">
    <property type="entry name" value="Pyruv_COase"/>
</dbReference>
<dbReference type="GO" id="GO:0006094">
    <property type="term" value="P:gluconeogenesis"/>
    <property type="evidence" value="ECO:0007669"/>
    <property type="project" value="UniProtKB-UniPathway"/>
</dbReference>
<evidence type="ECO:0000256" key="10">
    <source>
        <dbReference type="ARBA" id="ARBA00023267"/>
    </source>
</evidence>
<dbReference type="OrthoDB" id="196847at2759"/>
<dbReference type="PROSITE" id="PS50991">
    <property type="entry name" value="PYR_CT"/>
    <property type="match status" value="1"/>
</dbReference>
<dbReference type="InterPro" id="IPR013785">
    <property type="entry name" value="Aldolase_TIM"/>
</dbReference>
<dbReference type="CDD" id="cd06850">
    <property type="entry name" value="biotinyl_domain"/>
    <property type="match status" value="1"/>
</dbReference>
<feature type="binding site" evidence="16">
    <location>
        <position position="748"/>
    </location>
    <ligand>
        <name>Mn(2+)</name>
        <dbReference type="ChEBI" id="CHEBI:29035"/>
    </ligand>
</feature>
<dbReference type="NCBIfam" id="NF006761">
    <property type="entry name" value="PRK09282.1"/>
    <property type="match status" value="1"/>
</dbReference>
<dbReference type="Pfam" id="PF02436">
    <property type="entry name" value="PYC_OADA"/>
    <property type="match status" value="1"/>
</dbReference>
<dbReference type="PIRSF" id="PIRSF001594">
    <property type="entry name" value="Pyruv_carbox"/>
    <property type="match status" value="1"/>
</dbReference>
<evidence type="ECO:0000256" key="17">
    <source>
        <dbReference type="PIRSR" id="PIRSR001594-4"/>
    </source>
</evidence>
<organism evidence="22 23">
    <name type="scientific">Ophiocordyceps camponoti-floridani</name>
    <dbReference type="NCBI Taxonomy" id="2030778"/>
    <lineage>
        <taxon>Eukaryota</taxon>
        <taxon>Fungi</taxon>
        <taxon>Dikarya</taxon>
        <taxon>Ascomycota</taxon>
        <taxon>Pezizomycotina</taxon>
        <taxon>Sordariomycetes</taxon>
        <taxon>Hypocreomycetidae</taxon>
        <taxon>Hypocreales</taxon>
        <taxon>Ophiocordycipitaceae</taxon>
        <taxon>Ophiocordyceps</taxon>
    </lineage>
</organism>
<evidence type="ECO:0000256" key="7">
    <source>
        <dbReference type="ARBA" id="ARBA00022723"/>
    </source>
</evidence>
<feature type="domain" description="Pyruvate carboxyltransferase" evidence="21">
    <location>
        <begin position="539"/>
        <end position="807"/>
    </location>
</feature>
<comment type="function">
    <text evidence="13">Catalyzes a 2-step reaction, involving the ATP-dependent carboxylation of the covalently attached biotin in the first step and the transfer of the carboxyl group to pyruvate in the second.</text>
</comment>
<feature type="binding site" evidence="15">
    <location>
        <position position="238"/>
    </location>
    <ligand>
        <name>ATP</name>
        <dbReference type="ChEBI" id="CHEBI:30616"/>
    </ligand>
</feature>
<dbReference type="Gene3D" id="2.40.50.100">
    <property type="match status" value="1"/>
</dbReference>
<dbReference type="Gene3D" id="3.20.20.70">
    <property type="entry name" value="Aldolase class I"/>
    <property type="match status" value="1"/>
</dbReference>
<gene>
    <name evidence="22" type="ORF">GQ602_006907</name>
</gene>
<evidence type="ECO:0000259" key="19">
    <source>
        <dbReference type="PROSITE" id="PS50975"/>
    </source>
</evidence>
<protein>
    <recommendedName>
        <fullName evidence="4 13">Pyruvate carboxylase</fullName>
        <ecNumber evidence="4 13">6.4.1.1</ecNumber>
    </recommendedName>
</protein>
<feature type="binding site" evidence="16">
    <location>
        <position position="746"/>
    </location>
    <ligand>
        <name>Mn(2+)</name>
        <dbReference type="ChEBI" id="CHEBI:29035"/>
    </ligand>
</feature>
<feature type="binding site" evidence="15">
    <location>
        <position position="881"/>
    </location>
    <ligand>
        <name>substrate</name>
    </ligand>
</feature>